<evidence type="ECO:0008006" key="3">
    <source>
        <dbReference type="Google" id="ProtNLM"/>
    </source>
</evidence>
<dbReference type="Proteomes" id="UP001555342">
    <property type="component" value="Unassembled WGS sequence"/>
</dbReference>
<sequence length="52" mass="5881">MKIFFTLPLDGEPSDPILYATAVDGPAKNHVWAVERLLFARITGSRPYDDKF</sequence>
<evidence type="ECO:0000313" key="2">
    <source>
        <dbReference type="Proteomes" id="UP001555342"/>
    </source>
</evidence>
<name>A0ABV3NS41_9ENTR</name>
<dbReference type="RefSeq" id="WP_367594570.1">
    <property type="nucleotide sequence ID" value="NZ_JBFMVT010000002.1"/>
</dbReference>
<accession>A0ABV3NS41</accession>
<reference evidence="1 2" key="1">
    <citation type="submission" date="2024-07" db="EMBL/GenBank/DDBJ databases">
        <authorList>
            <person name="Wang L."/>
        </authorList>
    </citation>
    <scope>NUCLEOTIDE SEQUENCE [LARGE SCALE GENOMIC DNA]</scope>
    <source>
        <strain evidence="1 2">WL359</strain>
    </source>
</reference>
<protein>
    <recommendedName>
        <fullName evidence="3">Host cell division inhibitor Icd-like protein</fullName>
    </recommendedName>
</protein>
<evidence type="ECO:0000313" key="1">
    <source>
        <dbReference type="EMBL" id="MEW7312320.1"/>
    </source>
</evidence>
<keyword evidence="2" id="KW-1185">Reference proteome</keyword>
<proteinExistence type="predicted"/>
<organism evidence="1 2">
    <name type="scientific">Buttiauxella gaviniae</name>
    <dbReference type="NCBI Taxonomy" id="82990"/>
    <lineage>
        <taxon>Bacteria</taxon>
        <taxon>Pseudomonadati</taxon>
        <taxon>Pseudomonadota</taxon>
        <taxon>Gammaproteobacteria</taxon>
        <taxon>Enterobacterales</taxon>
        <taxon>Enterobacteriaceae</taxon>
        <taxon>Buttiauxella</taxon>
    </lineage>
</organism>
<comment type="caution">
    <text evidence="1">The sequence shown here is derived from an EMBL/GenBank/DDBJ whole genome shotgun (WGS) entry which is preliminary data.</text>
</comment>
<dbReference type="EMBL" id="JBFMVT010000002">
    <property type="protein sequence ID" value="MEW7312320.1"/>
    <property type="molecule type" value="Genomic_DNA"/>
</dbReference>
<gene>
    <name evidence="1" type="ORF">AB1E22_06275</name>
</gene>